<dbReference type="InterPro" id="IPR017871">
    <property type="entry name" value="ABC_transporter-like_CS"/>
</dbReference>
<dbReference type="PROSITE" id="PS50893">
    <property type="entry name" value="ABC_TRANSPORTER_2"/>
    <property type="match status" value="1"/>
</dbReference>
<dbReference type="InterPro" id="IPR003593">
    <property type="entry name" value="AAA+_ATPase"/>
</dbReference>
<dbReference type="PROSITE" id="PS00211">
    <property type="entry name" value="ABC_TRANSPORTER_1"/>
    <property type="match status" value="1"/>
</dbReference>
<keyword evidence="2" id="KW-0547">Nucleotide-binding</keyword>
<dbReference type="PANTHER" id="PTHR43423">
    <property type="entry name" value="ABC TRANSPORTER I FAMILY MEMBER 17"/>
    <property type="match status" value="1"/>
</dbReference>
<dbReference type="GO" id="GO:0016887">
    <property type="term" value="F:ATP hydrolysis activity"/>
    <property type="evidence" value="ECO:0007669"/>
    <property type="project" value="InterPro"/>
</dbReference>
<dbReference type="AlphaFoldDB" id="A0A0F9UZL1"/>
<feature type="domain" description="ABC transporter" evidence="5">
    <location>
        <begin position="36"/>
        <end position="262"/>
    </location>
</feature>
<organism evidence="6">
    <name type="scientific">marine sediment metagenome</name>
    <dbReference type="NCBI Taxonomy" id="412755"/>
    <lineage>
        <taxon>unclassified sequences</taxon>
        <taxon>metagenomes</taxon>
        <taxon>ecological metagenomes</taxon>
    </lineage>
</organism>
<evidence type="ECO:0000256" key="1">
    <source>
        <dbReference type="ARBA" id="ARBA00022448"/>
    </source>
</evidence>
<evidence type="ECO:0000259" key="5">
    <source>
        <dbReference type="PROSITE" id="PS50893"/>
    </source>
</evidence>
<accession>A0A0F9UZL1</accession>
<proteinExistence type="predicted"/>
<comment type="caution">
    <text evidence="6">The sequence shown here is derived from an EMBL/GenBank/DDBJ whole genome shotgun (WGS) entry which is preliminary data.</text>
</comment>
<evidence type="ECO:0000256" key="3">
    <source>
        <dbReference type="ARBA" id="ARBA00022840"/>
    </source>
</evidence>
<keyword evidence="1" id="KW-0813">Transport</keyword>
<reference evidence="6" key="1">
    <citation type="journal article" date="2015" name="Nature">
        <title>Complex archaea that bridge the gap between prokaryotes and eukaryotes.</title>
        <authorList>
            <person name="Spang A."/>
            <person name="Saw J.H."/>
            <person name="Jorgensen S.L."/>
            <person name="Zaremba-Niedzwiedzka K."/>
            <person name="Martijn J."/>
            <person name="Lind A.E."/>
            <person name="van Eijk R."/>
            <person name="Schleper C."/>
            <person name="Guy L."/>
            <person name="Ettema T.J."/>
        </authorList>
    </citation>
    <scope>NUCLEOTIDE SEQUENCE</scope>
</reference>
<protein>
    <recommendedName>
        <fullName evidence="5">ABC transporter domain-containing protein</fullName>
    </recommendedName>
</protein>
<sequence length="268" mass="28726">MPIASMPSPVSPQTRDGGLDMPSRAVAEASAPLLPIHAEGLVLRVSGKRLVDIDALTLSGRAPTMVMGPNGAGKSLLLRLLHGLIDPAEGQVVYGGQPMCARIRRRQAMVFQRPVVLRRSVAANIGFALQAHGVCRRERAGRIRSLLEIGDLAGKARQPARTLSGGEQQRLALLRAISTEPDILFLDEPTSSLDPTATHRIEALILRAAERGVKIVMVTHDIGQARRLGAEIVFLHQGRVVEQASAAAFFKQPSTQPARAFLAGALLF</sequence>
<evidence type="ECO:0000256" key="4">
    <source>
        <dbReference type="SAM" id="MobiDB-lite"/>
    </source>
</evidence>
<dbReference type="GO" id="GO:0005524">
    <property type="term" value="F:ATP binding"/>
    <property type="evidence" value="ECO:0007669"/>
    <property type="project" value="UniProtKB-KW"/>
</dbReference>
<dbReference type="SMART" id="SM00382">
    <property type="entry name" value="AAA"/>
    <property type="match status" value="1"/>
</dbReference>
<gene>
    <name evidence="6" type="ORF">LCGC14_0202260</name>
</gene>
<dbReference type="PANTHER" id="PTHR43423:SF1">
    <property type="entry name" value="ABC TRANSPORTER I FAMILY MEMBER 17"/>
    <property type="match status" value="1"/>
</dbReference>
<evidence type="ECO:0000256" key="2">
    <source>
        <dbReference type="ARBA" id="ARBA00022741"/>
    </source>
</evidence>
<dbReference type="Gene3D" id="3.40.50.300">
    <property type="entry name" value="P-loop containing nucleotide triphosphate hydrolases"/>
    <property type="match status" value="1"/>
</dbReference>
<dbReference type="InterPro" id="IPR003439">
    <property type="entry name" value="ABC_transporter-like_ATP-bd"/>
</dbReference>
<dbReference type="Pfam" id="PF00005">
    <property type="entry name" value="ABC_tran"/>
    <property type="match status" value="1"/>
</dbReference>
<name>A0A0F9UZL1_9ZZZZ</name>
<dbReference type="SUPFAM" id="SSF52540">
    <property type="entry name" value="P-loop containing nucleoside triphosphate hydrolases"/>
    <property type="match status" value="1"/>
</dbReference>
<feature type="region of interest" description="Disordered" evidence="4">
    <location>
        <begin position="1"/>
        <end position="21"/>
    </location>
</feature>
<dbReference type="EMBL" id="LAZR01000090">
    <property type="protein sequence ID" value="KKN92927.1"/>
    <property type="molecule type" value="Genomic_DNA"/>
</dbReference>
<keyword evidence="3" id="KW-0067">ATP-binding</keyword>
<dbReference type="InterPro" id="IPR027417">
    <property type="entry name" value="P-loop_NTPase"/>
</dbReference>
<evidence type="ECO:0000313" key="6">
    <source>
        <dbReference type="EMBL" id="KKN92927.1"/>
    </source>
</evidence>